<keyword evidence="7" id="KW-0472">Membrane</keyword>
<keyword evidence="4" id="KW-0346">Stress response</keyword>
<dbReference type="Gene3D" id="3.90.640.10">
    <property type="entry name" value="Actin, Chain A, domain 4"/>
    <property type="match status" value="1"/>
</dbReference>
<keyword evidence="7" id="KW-0812">Transmembrane</keyword>
<keyword evidence="2" id="KW-0547">Nucleotide-binding</keyword>
<name>A0A9W6SIC0_9ACTN</name>
<dbReference type="EMBL" id="BSTX01000001">
    <property type="protein sequence ID" value="GLZ77620.1"/>
    <property type="molecule type" value="Genomic_DNA"/>
</dbReference>
<keyword evidence="3" id="KW-0067">ATP-binding</keyword>
<feature type="transmembrane region" description="Helical" evidence="7">
    <location>
        <begin position="624"/>
        <end position="645"/>
    </location>
</feature>
<dbReference type="PRINTS" id="PR00301">
    <property type="entry name" value="HEATSHOCK70"/>
</dbReference>
<dbReference type="InterPro" id="IPR018181">
    <property type="entry name" value="Heat_shock_70_CS"/>
</dbReference>
<evidence type="ECO:0000256" key="6">
    <source>
        <dbReference type="SAM" id="MobiDB-lite"/>
    </source>
</evidence>
<evidence type="ECO:0008006" key="10">
    <source>
        <dbReference type="Google" id="ProtNLM"/>
    </source>
</evidence>
<comment type="caution">
    <text evidence="8">The sequence shown here is derived from an EMBL/GenBank/DDBJ whole genome shotgun (WGS) entry which is preliminary data.</text>
</comment>
<keyword evidence="7" id="KW-1133">Transmembrane helix</keyword>
<sequence>MSAHLGIDFGTSHTVAVLRRADGRVEALTFDGSPLMPSAVHAGTTVNVGLDALHAARSNPAAVEPHPKRRVDDGTVLLGDREFSVAQLFAAVLTRVRERCVEVGRTVPSSVTITHPAAWGPTRRAVLRDAASRAGLPGARLLPEPVAAAAYYTGELGVDVPDGSAVAVHDFGGGTFDASVVRRVGDGFEVLAVDGLADLGGVDLDEALIRHLRATVGEAEAWTRLLEGEDLATRRARAAFRNDVRAAKERLSRQTVAELYIPVVDVDAHLTREELETVVAPLLERAMTVTHAVLAEAAVPPERRAGVFLVGGGSRMPLVATLLHRVLGAAPTLTDDVEQVVARGAILDEDVKRSRNRNPLPAGAPMVDGEGERNRNPLPQAGPVPHSAPPAPAAPGTTPPGVPVQPTGPAYPQAAASPGHPAAPPAGRIAATAPVYSPPHPGAPISGGPISGGPVSAGPISGAPISGGPTSPPPFPGHPAPMGDRRPLALRAALPILLTQLACVIISGFGLNEDLDHIDEWPDVVAIIIGMVSLTAVIAGISTRLRAMRPVAVYGQIGMALFFTYSGSAATEWIHYGSDEQITVTTVPLAVAILLALVNVVLLTAPATARWYRHGVPGETPRRWPYWAVVFAAGVIAVLLVQTLYGL</sequence>
<evidence type="ECO:0000256" key="3">
    <source>
        <dbReference type="ARBA" id="ARBA00022840"/>
    </source>
</evidence>
<feature type="transmembrane region" description="Helical" evidence="7">
    <location>
        <begin position="582"/>
        <end position="603"/>
    </location>
</feature>
<evidence type="ECO:0000256" key="7">
    <source>
        <dbReference type="SAM" id="Phobius"/>
    </source>
</evidence>
<gene>
    <name evidence="8" type="ORF">Afil01_24270</name>
</gene>
<reference evidence="8" key="1">
    <citation type="submission" date="2023-03" db="EMBL/GenBank/DDBJ databases">
        <title>Actinorhabdospora filicis NBRC 111898.</title>
        <authorList>
            <person name="Ichikawa N."/>
            <person name="Sato H."/>
            <person name="Tonouchi N."/>
        </authorList>
    </citation>
    <scope>NUCLEOTIDE SEQUENCE</scope>
    <source>
        <strain evidence="8">NBRC 111898</strain>
    </source>
</reference>
<dbReference type="AlphaFoldDB" id="A0A9W6SIC0"/>
<feature type="region of interest" description="Disordered" evidence="6">
    <location>
        <begin position="352"/>
        <end position="484"/>
    </location>
</feature>
<accession>A0A9W6SIC0</accession>
<feature type="transmembrane region" description="Helical" evidence="7">
    <location>
        <begin position="553"/>
        <end position="576"/>
    </location>
</feature>
<protein>
    <recommendedName>
        <fullName evidence="10">Hsp70 protein</fullName>
    </recommendedName>
</protein>
<feature type="transmembrane region" description="Helical" evidence="7">
    <location>
        <begin position="488"/>
        <end position="509"/>
    </location>
</feature>
<dbReference type="SUPFAM" id="SSF53067">
    <property type="entry name" value="Actin-like ATPase domain"/>
    <property type="match status" value="2"/>
</dbReference>
<dbReference type="PROSITE" id="PS01036">
    <property type="entry name" value="HSP70_3"/>
    <property type="match status" value="1"/>
</dbReference>
<dbReference type="GO" id="GO:0005524">
    <property type="term" value="F:ATP binding"/>
    <property type="evidence" value="ECO:0007669"/>
    <property type="project" value="UniProtKB-KW"/>
</dbReference>
<dbReference type="InterPro" id="IPR043129">
    <property type="entry name" value="ATPase_NBD"/>
</dbReference>
<comment type="similarity">
    <text evidence="1">Belongs to the heat shock protein 70 family.</text>
</comment>
<feature type="compositionally biased region" description="Pro residues" evidence="6">
    <location>
        <begin position="470"/>
        <end position="479"/>
    </location>
</feature>
<feature type="compositionally biased region" description="Low complexity" evidence="6">
    <location>
        <begin position="443"/>
        <end position="469"/>
    </location>
</feature>
<dbReference type="Pfam" id="PF00012">
    <property type="entry name" value="HSP70"/>
    <property type="match status" value="1"/>
</dbReference>
<evidence type="ECO:0000256" key="1">
    <source>
        <dbReference type="ARBA" id="ARBA00007381"/>
    </source>
</evidence>
<evidence type="ECO:0000256" key="2">
    <source>
        <dbReference type="ARBA" id="ARBA00022741"/>
    </source>
</evidence>
<keyword evidence="5" id="KW-0143">Chaperone</keyword>
<dbReference type="Gene3D" id="3.30.420.40">
    <property type="match status" value="2"/>
</dbReference>
<dbReference type="InterPro" id="IPR013126">
    <property type="entry name" value="Hsp_70_fam"/>
</dbReference>
<evidence type="ECO:0000313" key="8">
    <source>
        <dbReference type="EMBL" id="GLZ77620.1"/>
    </source>
</evidence>
<feature type="compositionally biased region" description="Low complexity" evidence="6">
    <location>
        <begin position="404"/>
        <end position="434"/>
    </location>
</feature>
<evidence type="ECO:0000313" key="9">
    <source>
        <dbReference type="Proteomes" id="UP001165079"/>
    </source>
</evidence>
<dbReference type="RefSeq" id="WP_285662719.1">
    <property type="nucleotide sequence ID" value="NZ_BSTX01000001.1"/>
</dbReference>
<dbReference type="PANTHER" id="PTHR45639">
    <property type="entry name" value="HSC70CB, ISOFORM G-RELATED"/>
    <property type="match status" value="1"/>
</dbReference>
<dbReference type="Proteomes" id="UP001165079">
    <property type="component" value="Unassembled WGS sequence"/>
</dbReference>
<feature type="transmembrane region" description="Helical" evidence="7">
    <location>
        <begin position="521"/>
        <end position="541"/>
    </location>
</feature>
<proteinExistence type="inferred from homology"/>
<organism evidence="8 9">
    <name type="scientific">Actinorhabdospora filicis</name>
    <dbReference type="NCBI Taxonomy" id="1785913"/>
    <lineage>
        <taxon>Bacteria</taxon>
        <taxon>Bacillati</taxon>
        <taxon>Actinomycetota</taxon>
        <taxon>Actinomycetes</taxon>
        <taxon>Micromonosporales</taxon>
        <taxon>Micromonosporaceae</taxon>
        <taxon>Actinorhabdospora</taxon>
    </lineage>
</organism>
<keyword evidence="9" id="KW-1185">Reference proteome</keyword>
<evidence type="ECO:0000256" key="5">
    <source>
        <dbReference type="ARBA" id="ARBA00023186"/>
    </source>
</evidence>
<dbReference type="GO" id="GO:0140662">
    <property type="term" value="F:ATP-dependent protein folding chaperone"/>
    <property type="evidence" value="ECO:0007669"/>
    <property type="project" value="InterPro"/>
</dbReference>
<feature type="compositionally biased region" description="Pro residues" evidence="6">
    <location>
        <begin position="380"/>
        <end position="403"/>
    </location>
</feature>
<evidence type="ECO:0000256" key="4">
    <source>
        <dbReference type="ARBA" id="ARBA00023016"/>
    </source>
</evidence>